<feature type="binding site" evidence="4">
    <location>
        <position position="289"/>
    </location>
    <ligand>
        <name>FAD</name>
        <dbReference type="ChEBI" id="CHEBI:57692"/>
    </ligand>
</feature>
<dbReference type="InterPro" id="IPR001308">
    <property type="entry name" value="ETF_a/FixB"/>
</dbReference>
<evidence type="ECO:0000313" key="6">
    <source>
        <dbReference type="EMBL" id="KGM09982.1"/>
    </source>
</evidence>
<dbReference type="Pfam" id="PF00766">
    <property type="entry name" value="ETF_alpha"/>
    <property type="match status" value="1"/>
</dbReference>
<evidence type="ECO:0000256" key="1">
    <source>
        <dbReference type="ARBA" id="ARBA00005817"/>
    </source>
</evidence>
<dbReference type="Proteomes" id="UP000029839">
    <property type="component" value="Unassembled WGS sequence"/>
</dbReference>
<dbReference type="InterPro" id="IPR014731">
    <property type="entry name" value="ETF_asu_C"/>
</dbReference>
<dbReference type="GO" id="GO:0009055">
    <property type="term" value="F:electron transfer activity"/>
    <property type="evidence" value="ECO:0007669"/>
    <property type="project" value="InterPro"/>
</dbReference>
<gene>
    <name evidence="6" type="ORF">N868_17435</name>
</gene>
<evidence type="ECO:0000256" key="3">
    <source>
        <dbReference type="ARBA" id="ARBA00025649"/>
    </source>
</evidence>
<reference evidence="6 7" key="1">
    <citation type="submission" date="2013-08" db="EMBL/GenBank/DDBJ databases">
        <title>Genome sequencing of Cellulomonas carbonis T26.</title>
        <authorList>
            <person name="Chen F."/>
            <person name="Li Y."/>
            <person name="Wang G."/>
        </authorList>
    </citation>
    <scope>NUCLEOTIDE SEQUENCE [LARGE SCALE GENOMIC DNA]</scope>
    <source>
        <strain evidence="6 7">T26</strain>
    </source>
</reference>
<dbReference type="EMBL" id="AXCY01000068">
    <property type="protein sequence ID" value="KGM09982.1"/>
    <property type="molecule type" value="Genomic_DNA"/>
</dbReference>
<dbReference type="OrthoDB" id="9770286at2"/>
<accession>A0A0A0BQN9</accession>
<keyword evidence="4" id="KW-0274">FAD</keyword>
<dbReference type="SUPFAM" id="SSF52402">
    <property type="entry name" value="Adenine nucleotide alpha hydrolases-like"/>
    <property type="match status" value="1"/>
</dbReference>
<sequence length="324" mass="33137">MSDPAQDLVLVHVDHHAGAVRTPVLELLTAGRALGRVEAVWIGDAPGADALDALGRHGAAVVHHVPADQGELLPPDAAHVLARLVEEAGAPVVLLTSTFENKELAARLAWTTGAGLVVDAAAVDRTADGRVRVGQQAFAGTWTLEAEVSAPRAVVTVKANAVPAEESAATTPEVRVAAPAPTGTTPLRRVERVERPGSDRPSLTEAQVVVVGGRGTNGDFGPVEDLADALGGAVGATRVATDEGWIGHEAQIGQTGVTVSPRLYVGAGVSGAVHHRGGMQASGTIVAVNSDPEAPIFEIADYGIVGDLTTVLPQAAAEIRRLRG</sequence>
<evidence type="ECO:0000259" key="5">
    <source>
        <dbReference type="SMART" id="SM00893"/>
    </source>
</evidence>
<comment type="similarity">
    <text evidence="1">Belongs to the ETF alpha-subunit/FixB family.</text>
</comment>
<dbReference type="PIRSF" id="PIRSF000089">
    <property type="entry name" value="Electra_flavoP_a"/>
    <property type="match status" value="1"/>
</dbReference>
<protein>
    <submittedName>
        <fullName evidence="6">Electron transfer flavoprotein subunit alpha</fullName>
    </submittedName>
</protein>
<comment type="subunit">
    <text evidence="2">Heterodimer of an alpha and a beta subunit.</text>
</comment>
<feature type="binding site" evidence="4">
    <location>
        <begin position="237"/>
        <end position="238"/>
    </location>
    <ligand>
        <name>FAD</name>
        <dbReference type="ChEBI" id="CHEBI:57692"/>
    </ligand>
</feature>
<keyword evidence="4" id="KW-0285">Flavoprotein</keyword>
<proteinExistence type="inferred from homology"/>
<comment type="caution">
    <text evidence="6">The sequence shown here is derived from an EMBL/GenBank/DDBJ whole genome shotgun (WGS) entry which is preliminary data.</text>
</comment>
<dbReference type="Pfam" id="PF01012">
    <property type="entry name" value="ETF"/>
    <property type="match status" value="1"/>
</dbReference>
<dbReference type="SUPFAM" id="SSF52467">
    <property type="entry name" value="DHS-like NAD/FAD-binding domain"/>
    <property type="match status" value="1"/>
</dbReference>
<reference evidence="6 7" key="2">
    <citation type="journal article" date="2015" name="Stand. Genomic Sci.">
        <title>Draft genome sequence of Cellulomonas carbonis T26(T) and comparative analysis of six Cellulomonas genomes.</title>
        <authorList>
            <person name="Zhuang W."/>
            <person name="Zhang S."/>
            <person name="Xia X."/>
            <person name="Wang G."/>
        </authorList>
    </citation>
    <scope>NUCLEOTIDE SEQUENCE [LARGE SCALE GENOMIC DNA]</scope>
    <source>
        <strain evidence="6 7">T26</strain>
    </source>
</reference>
<dbReference type="Gene3D" id="3.40.50.1220">
    <property type="entry name" value="TPP-binding domain"/>
    <property type="match status" value="1"/>
</dbReference>
<dbReference type="InterPro" id="IPR014730">
    <property type="entry name" value="ETF_a/b_N"/>
</dbReference>
<feature type="binding site" evidence="4">
    <location>
        <position position="214"/>
    </location>
    <ligand>
        <name>FAD</name>
        <dbReference type="ChEBI" id="CHEBI:57692"/>
    </ligand>
</feature>
<dbReference type="RefSeq" id="WP_043607767.1">
    <property type="nucleotide sequence ID" value="NZ_AXCY01000068.1"/>
</dbReference>
<name>A0A0A0BQN9_9CELL</name>
<comment type="function">
    <text evidence="3">The electron transfer flavoprotein serves as a specific electron acceptor for other dehydrogenases. It transfers the electrons to the main respiratory chain via ETF-ubiquinone oxidoreductase (ETF dehydrogenase).</text>
</comment>
<dbReference type="InterPro" id="IPR029035">
    <property type="entry name" value="DHS-like_NAD/FAD-binding_dom"/>
</dbReference>
<comment type="cofactor">
    <cofactor evidence="4">
        <name>FAD</name>
        <dbReference type="ChEBI" id="CHEBI:57692"/>
    </cofactor>
    <text evidence="4">Binds 1 FAD per dimer.</text>
</comment>
<organism evidence="6 7">
    <name type="scientific">Cellulomonas carbonis T26</name>
    <dbReference type="NCBI Taxonomy" id="947969"/>
    <lineage>
        <taxon>Bacteria</taxon>
        <taxon>Bacillati</taxon>
        <taxon>Actinomycetota</taxon>
        <taxon>Actinomycetes</taxon>
        <taxon>Micrococcales</taxon>
        <taxon>Cellulomonadaceae</taxon>
        <taxon>Cellulomonas</taxon>
    </lineage>
</organism>
<dbReference type="SMART" id="SM00893">
    <property type="entry name" value="ETF"/>
    <property type="match status" value="1"/>
</dbReference>
<feature type="binding site" evidence="4">
    <location>
        <begin position="251"/>
        <end position="255"/>
    </location>
    <ligand>
        <name>FAD</name>
        <dbReference type="ChEBI" id="CHEBI:57692"/>
    </ligand>
</feature>
<evidence type="ECO:0000313" key="7">
    <source>
        <dbReference type="Proteomes" id="UP000029839"/>
    </source>
</evidence>
<dbReference type="GO" id="GO:0050660">
    <property type="term" value="F:flavin adenine dinucleotide binding"/>
    <property type="evidence" value="ECO:0007669"/>
    <property type="project" value="InterPro"/>
</dbReference>
<dbReference type="GO" id="GO:0033539">
    <property type="term" value="P:fatty acid beta-oxidation using acyl-CoA dehydrogenase"/>
    <property type="evidence" value="ECO:0007669"/>
    <property type="project" value="TreeGrafter"/>
</dbReference>
<keyword evidence="7" id="KW-1185">Reference proteome</keyword>
<dbReference type="PANTHER" id="PTHR43153">
    <property type="entry name" value="ELECTRON TRANSFER FLAVOPROTEIN ALPHA"/>
    <property type="match status" value="1"/>
</dbReference>
<evidence type="ECO:0000256" key="4">
    <source>
        <dbReference type="PIRSR" id="PIRSR000089-1"/>
    </source>
</evidence>
<feature type="domain" description="Electron transfer flavoprotein alpha/beta-subunit N-terminal" evidence="5">
    <location>
        <begin position="9"/>
        <end position="193"/>
    </location>
</feature>
<dbReference type="AlphaFoldDB" id="A0A0A0BQN9"/>
<dbReference type="InterPro" id="IPR014729">
    <property type="entry name" value="Rossmann-like_a/b/a_fold"/>
</dbReference>
<dbReference type="PANTHER" id="PTHR43153:SF1">
    <property type="entry name" value="ELECTRON TRANSFER FLAVOPROTEIN SUBUNIT ALPHA, MITOCHONDRIAL"/>
    <property type="match status" value="1"/>
</dbReference>
<feature type="binding site" evidence="4">
    <location>
        <begin position="268"/>
        <end position="275"/>
    </location>
    <ligand>
        <name>FAD</name>
        <dbReference type="ChEBI" id="CHEBI:57692"/>
    </ligand>
</feature>
<dbReference type="Gene3D" id="3.40.50.620">
    <property type="entry name" value="HUPs"/>
    <property type="match status" value="1"/>
</dbReference>
<evidence type="ECO:0000256" key="2">
    <source>
        <dbReference type="ARBA" id="ARBA00011355"/>
    </source>
</evidence>